<dbReference type="Proteomes" id="UP000011761">
    <property type="component" value="Unassembled WGS sequence"/>
</dbReference>
<dbReference type="KEGG" id="bcom:BAUCODRAFT_35722"/>
<protein>
    <submittedName>
        <fullName evidence="1">Uncharacterized protein</fullName>
    </submittedName>
</protein>
<reference evidence="1 2" key="1">
    <citation type="journal article" date="2012" name="PLoS Pathog.">
        <title>Diverse lifestyles and strategies of plant pathogenesis encoded in the genomes of eighteen Dothideomycetes fungi.</title>
        <authorList>
            <person name="Ohm R.A."/>
            <person name="Feau N."/>
            <person name="Henrissat B."/>
            <person name="Schoch C.L."/>
            <person name="Horwitz B.A."/>
            <person name="Barry K.W."/>
            <person name="Condon B.J."/>
            <person name="Copeland A.C."/>
            <person name="Dhillon B."/>
            <person name="Glaser F."/>
            <person name="Hesse C.N."/>
            <person name="Kosti I."/>
            <person name="LaButti K."/>
            <person name="Lindquist E.A."/>
            <person name="Lucas S."/>
            <person name="Salamov A.A."/>
            <person name="Bradshaw R.E."/>
            <person name="Ciuffetti L."/>
            <person name="Hamelin R.C."/>
            <person name="Kema G.H.J."/>
            <person name="Lawrence C."/>
            <person name="Scott J.A."/>
            <person name="Spatafora J.W."/>
            <person name="Turgeon B.G."/>
            <person name="de Wit P.J.G.M."/>
            <person name="Zhong S."/>
            <person name="Goodwin S.B."/>
            <person name="Grigoriev I.V."/>
        </authorList>
    </citation>
    <scope>NUCLEOTIDE SEQUENCE [LARGE SCALE GENOMIC DNA]</scope>
    <source>
        <strain evidence="1 2">UAMH 10762</strain>
    </source>
</reference>
<dbReference type="AlphaFoldDB" id="M2LJW7"/>
<accession>M2LJW7</accession>
<dbReference type="HOGENOM" id="CLU_3049982_0_0_1"/>
<name>M2LJW7_BAUPA</name>
<organism evidence="1 2">
    <name type="scientific">Baudoinia panamericana (strain UAMH 10762)</name>
    <name type="common">Angels' share fungus</name>
    <name type="synonym">Baudoinia compniacensis (strain UAMH 10762)</name>
    <dbReference type="NCBI Taxonomy" id="717646"/>
    <lineage>
        <taxon>Eukaryota</taxon>
        <taxon>Fungi</taxon>
        <taxon>Dikarya</taxon>
        <taxon>Ascomycota</taxon>
        <taxon>Pezizomycotina</taxon>
        <taxon>Dothideomycetes</taxon>
        <taxon>Dothideomycetidae</taxon>
        <taxon>Mycosphaerellales</taxon>
        <taxon>Teratosphaeriaceae</taxon>
        <taxon>Baudoinia</taxon>
    </lineage>
</organism>
<evidence type="ECO:0000313" key="1">
    <source>
        <dbReference type="EMBL" id="EMC94502.1"/>
    </source>
</evidence>
<sequence length="54" mass="5616">MGYPGRMRIELSWLMGCNACLGASTVTHARDGGAAVIAAHAVHFTSSQASGQLR</sequence>
<keyword evidence="2" id="KW-1185">Reference proteome</keyword>
<proteinExistence type="predicted"/>
<gene>
    <name evidence="1" type="ORF">BAUCODRAFT_35722</name>
</gene>
<dbReference type="GeneID" id="19112779"/>
<dbReference type="EMBL" id="KB445558">
    <property type="protein sequence ID" value="EMC94502.1"/>
    <property type="molecule type" value="Genomic_DNA"/>
</dbReference>
<evidence type="ECO:0000313" key="2">
    <source>
        <dbReference type="Proteomes" id="UP000011761"/>
    </source>
</evidence>
<dbReference type="RefSeq" id="XP_007678023.1">
    <property type="nucleotide sequence ID" value="XM_007679833.1"/>
</dbReference>